<feature type="region of interest" description="Disordered" evidence="1">
    <location>
        <begin position="32"/>
        <end position="54"/>
    </location>
</feature>
<feature type="transmembrane region" description="Helical" evidence="2">
    <location>
        <begin position="492"/>
        <end position="512"/>
    </location>
</feature>
<dbReference type="PANTHER" id="PTHR31331:SF1">
    <property type="entry name" value="CYSTEINE RICH SECRETORY PROTEIN LCCL DOMAIN CONTAINING 2"/>
    <property type="match status" value="1"/>
</dbReference>
<dbReference type="Pfam" id="PF03815">
    <property type="entry name" value="LCCL"/>
    <property type="match status" value="1"/>
</dbReference>
<dbReference type="SUPFAM" id="SSF69848">
    <property type="entry name" value="LCCL domain"/>
    <property type="match status" value="1"/>
</dbReference>
<feature type="region of interest" description="Disordered" evidence="1">
    <location>
        <begin position="648"/>
        <end position="678"/>
    </location>
</feature>
<dbReference type="InterPro" id="IPR004043">
    <property type="entry name" value="LCCL"/>
</dbReference>
<dbReference type="Gene3D" id="2.170.130.20">
    <property type="entry name" value="LCCL-like domain"/>
    <property type="match status" value="1"/>
</dbReference>
<dbReference type="InterPro" id="IPR036609">
    <property type="entry name" value="LCCL_sf"/>
</dbReference>
<reference evidence="4 5" key="1">
    <citation type="journal article" date="2012" name="Eukaryot. Cell">
        <title>Draft genome sequence of Wickerhamomyces ciferrii NRRL Y-1031 F-60-10.</title>
        <authorList>
            <person name="Schneider J."/>
            <person name="Andrea H."/>
            <person name="Blom J."/>
            <person name="Jaenicke S."/>
            <person name="Ruckert C."/>
            <person name="Schorsch C."/>
            <person name="Szczepanowski R."/>
            <person name="Farwick M."/>
            <person name="Goesmann A."/>
            <person name="Puhler A."/>
            <person name="Schaffer S."/>
            <person name="Tauch A."/>
            <person name="Kohler T."/>
            <person name="Brinkrolf K."/>
        </authorList>
    </citation>
    <scope>NUCLEOTIDE SEQUENCE [LARGE SCALE GENOMIC DNA]</scope>
    <source>
        <strain evidence="5">ATCC 14091 / BCRC 22168 / CBS 111 / JCM 3599 / NBRC 0793 / NRRL Y-1031 F-60-10</strain>
    </source>
</reference>
<dbReference type="InParanoid" id="K0KL90"/>
<comment type="caution">
    <text evidence="4">The sequence shown here is derived from an EMBL/GenBank/DDBJ whole genome shotgun (WGS) entry which is preliminary data.</text>
</comment>
<dbReference type="HOGENOM" id="CLU_011125_2_0_1"/>
<feature type="transmembrane region" description="Helical" evidence="2">
    <location>
        <begin position="466"/>
        <end position="486"/>
    </location>
</feature>
<dbReference type="PANTHER" id="PTHR31331">
    <property type="entry name" value="LCCL DOMAIN PROTEIN (AFU_ORTHOLOGUE AFUA_5G08630)"/>
    <property type="match status" value="1"/>
</dbReference>
<name>K0KL90_WICCF</name>
<organism evidence="4 5">
    <name type="scientific">Wickerhamomyces ciferrii (strain ATCC 14091 / BCRC 22168 / CBS 111 / JCM 3599 / NBRC 0793 / NRRL Y-1031 F-60-10)</name>
    <name type="common">Yeast</name>
    <name type="synonym">Pichia ciferrii</name>
    <dbReference type="NCBI Taxonomy" id="1206466"/>
    <lineage>
        <taxon>Eukaryota</taxon>
        <taxon>Fungi</taxon>
        <taxon>Dikarya</taxon>
        <taxon>Ascomycota</taxon>
        <taxon>Saccharomycotina</taxon>
        <taxon>Saccharomycetes</taxon>
        <taxon>Phaffomycetales</taxon>
        <taxon>Wickerhamomycetaceae</taxon>
        <taxon>Wickerhamomyces</taxon>
    </lineage>
</organism>
<gene>
    <name evidence="4" type="ORF">BN7_3305</name>
</gene>
<accession>K0KL90</accession>
<dbReference type="eggNOG" id="ENOG502QUEX">
    <property type="taxonomic scope" value="Eukaryota"/>
</dbReference>
<feature type="transmembrane region" description="Helical" evidence="2">
    <location>
        <begin position="435"/>
        <end position="454"/>
    </location>
</feature>
<proteinExistence type="predicted"/>
<sequence length="678" mass="75586">MTIRDLEHGYNGEIPSSRDSFDEELDNIELTDLGNNTKNRNHLHNSSNHGNGGHIRLGGSPRPIYSDNKFIKFWQKVWYGPEYPSDDPPSFNSAFEQYPKIFRHRYSHKTRLLLLIGYCFLWFVLIYSILNPNLTSPPTIKGKRQSIISLSCNGQEYFWKGKNAKCGLNGELCAPFEDREAIVRCPALCDRGGWTYSSTPVGDRMVKYTGYTIGGGYKQPENGDDTLTYPYRADSFTCGSAVHAGILSPFFGGCVKVSFVGSQLNFNSTMGNYGTDFSVPFPSFFPSSYVFKMLPEGISGCYDPRILILFANILLGLPIVYLADGLATFWIVNLVGYWTLLLSLDPPLIVDPEDPSSVHELFSVGFQRMLPMCFVLYTLWKSAAKRTFSEPSSPLAKVCLWYPLFWLGLCNSITFDRLPVDRLTPQDLKEQPGGLIAVLSIVSTILVCAVIQAYKLWKSGRFQKYFKIYITFILGVFTLAMLPGLSLRIHHYILALLLIPGCATKGLTAYMFQGILLGLFLSGVAKWDFASILETQRSLLRDEAGGNLAPPAFSKNIENGIVSWIDHNSTSSLLANGQSIPPKDQLLGYSLLINDIERYVGNETMIDLSNLIGDNKSLKELVDKSLEDNTDENGDITLFLRLAKSTLSHSGGRRGDYTRAGTLKWPSGNWTAPPEGLS</sequence>
<keyword evidence="5" id="KW-1185">Reference proteome</keyword>
<dbReference type="EMBL" id="CAIF01000088">
    <property type="protein sequence ID" value="CCH43751.1"/>
    <property type="molecule type" value="Genomic_DNA"/>
</dbReference>
<evidence type="ECO:0000259" key="3">
    <source>
        <dbReference type="PROSITE" id="PS50820"/>
    </source>
</evidence>
<evidence type="ECO:0000313" key="4">
    <source>
        <dbReference type="EMBL" id="CCH43751.1"/>
    </source>
</evidence>
<dbReference type="AlphaFoldDB" id="K0KL90"/>
<protein>
    <submittedName>
        <fullName evidence="4">Membrane protein</fullName>
    </submittedName>
</protein>
<keyword evidence="2" id="KW-1133">Transmembrane helix</keyword>
<dbReference type="FunCoup" id="K0KL90">
    <property type="interactions" value="17"/>
</dbReference>
<dbReference type="Proteomes" id="UP000009328">
    <property type="component" value="Unassembled WGS sequence"/>
</dbReference>
<keyword evidence="2" id="KW-0472">Membrane</keyword>
<evidence type="ECO:0000256" key="2">
    <source>
        <dbReference type="SAM" id="Phobius"/>
    </source>
</evidence>
<evidence type="ECO:0000313" key="5">
    <source>
        <dbReference type="Proteomes" id="UP000009328"/>
    </source>
</evidence>
<feature type="domain" description="LCCL" evidence="3">
    <location>
        <begin position="223"/>
        <end position="272"/>
    </location>
</feature>
<dbReference type="STRING" id="1206466.K0KL90"/>
<keyword evidence="2" id="KW-0812">Transmembrane</keyword>
<feature type="transmembrane region" description="Helical" evidence="2">
    <location>
        <begin position="112"/>
        <end position="130"/>
    </location>
</feature>
<dbReference type="PROSITE" id="PS50820">
    <property type="entry name" value="LCCL"/>
    <property type="match status" value="1"/>
</dbReference>
<dbReference type="InterPro" id="IPR051957">
    <property type="entry name" value="CRISP-LCCL_domain"/>
</dbReference>
<evidence type="ECO:0000256" key="1">
    <source>
        <dbReference type="SAM" id="MobiDB-lite"/>
    </source>
</evidence>